<dbReference type="Proteomes" id="UP000188320">
    <property type="component" value="Unassembled WGS sequence"/>
</dbReference>
<proteinExistence type="predicted"/>
<protein>
    <submittedName>
        <fullName evidence="1">Uncharacterized protein</fullName>
    </submittedName>
</protein>
<dbReference type="AlphaFoldDB" id="A0A1R1PUX1"/>
<evidence type="ECO:0000313" key="1">
    <source>
        <dbReference type="EMBL" id="OMH84775.1"/>
    </source>
</evidence>
<reference evidence="2" key="1">
    <citation type="submission" date="2017-01" db="EMBL/GenBank/DDBJ databases">
        <authorList>
            <person name="Wang Y."/>
            <person name="White M."/>
            <person name="Kvist S."/>
            <person name="Moncalvo J.-M."/>
        </authorList>
    </citation>
    <scope>NUCLEOTIDE SEQUENCE [LARGE SCALE GENOMIC DNA]</scope>
    <source>
        <strain evidence="2">COL-18-3</strain>
    </source>
</reference>
<sequence length="67" mass="7316">MGPKDEIIRSPDDFGGTLGQSFKVTSMLASLFPEYPIIASSNPLIIPKTLVLYGEVPFLCTVVLYHS</sequence>
<keyword evidence="2" id="KW-1185">Reference proteome</keyword>
<accession>A0A1R1PUX1</accession>
<dbReference type="EMBL" id="LSSK01000149">
    <property type="protein sequence ID" value="OMH84775.1"/>
    <property type="molecule type" value="Genomic_DNA"/>
</dbReference>
<comment type="caution">
    <text evidence="1">The sequence shown here is derived from an EMBL/GenBank/DDBJ whole genome shotgun (WGS) entry which is preliminary data.</text>
</comment>
<name>A0A1R1PUX1_ZANCU</name>
<organism evidence="1 2">
    <name type="scientific">Zancudomyces culisetae</name>
    <name type="common">Gut fungus</name>
    <name type="synonym">Smittium culisetae</name>
    <dbReference type="NCBI Taxonomy" id="1213189"/>
    <lineage>
        <taxon>Eukaryota</taxon>
        <taxon>Fungi</taxon>
        <taxon>Fungi incertae sedis</taxon>
        <taxon>Zoopagomycota</taxon>
        <taxon>Kickxellomycotina</taxon>
        <taxon>Harpellomycetes</taxon>
        <taxon>Harpellales</taxon>
        <taxon>Legeriomycetaceae</taxon>
        <taxon>Zancudomyces</taxon>
    </lineage>
</organism>
<evidence type="ECO:0000313" key="2">
    <source>
        <dbReference type="Proteomes" id="UP000188320"/>
    </source>
</evidence>
<gene>
    <name evidence="1" type="ORF">AX774_g1682</name>
</gene>